<gene>
    <name evidence="12" type="ORF">B1B_12910</name>
</gene>
<evidence type="ECO:0000256" key="5">
    <source>
        <dbReference type="ARBA" id="ARBA00012624"/>
    </source>
</evidence>
<dbReference type="SUPFAM" id="SSF75217">
    <property type="entry name" value="alpha/beta knot"/>
    <property type="match status" value="1"/>
</dbReference>
<evidence type="ECO:0000256" key="2">
    <source>
        <dbReference type="ARBA" id="ARBA00004496"/>
    </source>
</evidence>
<comment type="caution">
    <text evidence="12">The sequence shown here is derived from an EMBL/GenBank/DDBJ whole genome shotgun (WGS) entry which is preliminary data.</text>
</comment>
<evidence type="ECO:0000256" key="1">
    <source>
        <dbReference type="ARBA" id="ARBA00003959"/>
    </source>
</evidence>
<dbReference type="AlphaFoldDB" id="T1AYP8"/>
<protein>
    <recommendedName>
        <fullName evidence="6">tRNA (cytidine(56)-2'-O)-methyltransferase</fullName>
        <ecNumber evidence="5">2.1.1.206</ecNumber>
    </recommendedName>
    <alternativeName>
        <fullName evidence="10">tRNA ribose 2'-O-methyltransferase aTrm56</fullName>
    </alternativeName>
</protein>
<evidence type="ECO:0000256" key="10">
    <source>
        <dbReference type="ARBA" id="ARBA00029826"/>
    </source>
</evidence>
<dbReference type="Gene3D" id="3.40.1280.10">
    <property type="match status" value="1"/>
</dbReference>
<dbReference type="PANTHER" id="PTHR42197:SF1">
    <property type="entry name" value="TRNA (CYTIDINE(56)-2'-O)-METHYLTRANSFERASE"/>
    <property type="match status" value="1"/>
</dbReference>
<dbReference type="PANTHER" id="PTHR42197">
    <property type="entry name" value="TRNA (CYTIDINE(56)-2'-O)-METHYLTRANSFERASE"/>
    <property type="match status" value="1"/>
</dbReference>
<comment type="subcellular location">
    <subcellularLocation>
        <location evidence="2">Cytoplasm</location>
    </subcellularLocation>
</comment>
<dbReference type="EC" id="2.1.1.206" evidence="5"/>
<dbReference type="GO" id="GO:0106059">
    <property type="term" value="F:tRNA (cytidine(56)-2'-O)-methyltransferase activity"/>
    <property type="evidence" value="ECO:0007669"/>
    <property type="project" value="UniProtKB-EC"/>
</dbReference>
<evidence type="ECO:0000256" key="6">
    <source>
        <dbReference type="ARBA" id="ARBA00013709"/>
    </source>
</evidence>
<organism evidence="12">
    <name type="scientific">mine drainage metagenome</name>
    <dbReference type="NCBI Taxonomy" id="410659"/>
    <lineage>
        <taxon>unclassified sequences</taxon>
        <taxon>metagenomes</taxon>
        <taxon>ecological metagenomes</taxon>
    </lineage>
</organism>
<dbReference type="InterPro" id="IPR029028">
    <property type="entry name" value="Alpha/beta_knot_MTases"/>
</dbReference>
<proteinExistence type="inferred from homology"/>
<dbReference type="InterPro" id="IPR029026">
    <property type="entry name" value="tRNA_m1G_MTases_N"/>
</dbReference>
<evidence type="ECO:0000256" key="9">
    <source>
        <dbReference type="ARBA" id="ARBA00022694"/>
    </source>
</evidence>
<dbReference type="EMBL" id="AUZY01008482">
    <property type="protein sequence ID" value="EQD45769.1"/>
    <property type="molecule type" value="Genomic_DNA"/>
</dbReference>
<evidence type="ECO:0000313" key="12">
    <source>
        <dbReference type="EMBL" id="EQD45769.1"/>
    </source>
</evidence>
<dbReference type="GO" id="GO:0005737">
    <property type="term" value="C:cytoplasm"/>
    <property type="evidence" value="ECO:0007669"/>
    <property type="project" value="UniProtKB-SubCell"/>
</dbReference>
<name>T1AYP8_9ZZZZ</name>
<keyword evidence="12" id="KW-0489">Methyltransferase</keyword>
<reference evidence="12" key="1">
    <citation type="submission" date="2013-08" db="EMBL/GenBank/DDBJ databases">
        <authorList>
            <person name="Mendez C."/>
            <person name="Richter M."/>
            <person name="Ferrer M."/>
            <person name="Sanchez J."/>
        </authorList>
    </citation>
    <scope>NUCLEOTIDE SEQUENCE</scope>
</reference>
<reference evidence="12" key="2">
    <citation type="journal article" date="2014" name="ISME J.">
        <title>Microbial stratification in low pH oxic and suboxic macroscopic growths along an acid mine drainage.</title>
        <authorList>
            <person name="Mendez-Garcia C."/>
            <person name="Mesa V."/>
            <person name="Sprenger R.R."/>
            <person name="Richter M."/>
            <person name="Diez M.S."/>
            <person name="Solano J."/>
            <person name="Bargiela R."/>
            <person name="Golyshina O.V."/>
            <person name="Manteca A."/>
            <person name="Ramos J.L."/>
            <person name="Gallego J.R."/>
            <person name="Llorente I."/>
            <person name="Martins Dos Santos V.A."/>
            <person name="Jensen O.N."/>
            <person name="Pelaez A.I."/>
            <person name="Sanchez J."/>
            <person name="Ferrer M."/>
        </authorList>
    </citation>
    <scope>NUCLEOTIDE SEQUENCE</scope>
</reference>
<evidence type="ECO:0000256" key="3">
    <source>
        <dbReference type="ARBA" id="ARBA00010324"/>
    </source>
</evidence>
<comment type="similarity">
    <text evidence="3">Belongs to the aTrm56 family.</text>
</comment>
<evidence type="ECO:0000256" key="4">
    <source>
        <dbReference type="ARBA" id="ARBA00011738"/>
    </source>
</evidence>
<evidence type="ECO:0000256" key="8">
    <source>
        <dbReference type="ARBA" id="ARBA00022679"/>
    </source>
</evidence>
<dbReference type="InterPro" id="IPR002845">
    <property type="entry name" value="tRNA_mtfrase_aTrm56"/>
</dbReference>
<keyword evidence="9" id="KW-0819">tRNA processing</keyword>
<dbReference type="Pfam" id="PF01994">
    <property type="entry name" value="Trm56"/>
    <property type="match status" value="1"/>
</dbReference>
<comment type="subunit">
    <text evidence="4">Homodimer.</text>
</comment>
<comment type="function">
    <text evidence="1">Specifically catalyzes the AdoMet-dependent 2'-O-ribose methylation of cytidine at position 56 in tRNAs.</text>
</comment>
<sequence length="170" mass="18329">MATGSSGSRRNPRSRRPAVTVLRVGHRAGRDPRLSTHLALAARAFGAERMLLHPPDPDLARRVAAVAEGWGGPFEVLPAPEWRRIVRDFDGPVVHLTMYGLPLARVRARLARADRILLVAGGAKVPSELYRLATYNVAVGHQPHSEVAATAVFLADLLGIPPPGPWPGAR</sequence>
<keyword evidence="7" id="KW-0963">Cytoplasm</keyword>
<keyword evidence="8" id="KW-0808">Transferase</keyword>
<dbReference type="GO" id="GO:0002128">
    <property type="term" value="P:tRNA nucleoside ribose methylation"/>
    <property type="evidence" value="ECO:0007669"/>
    <property type="project" value="InterPro"/>
</dbReference>
<feature type="non-terminal residue" evidence="12">
    <location>
        <position position="170"/>
    </location>
</feature>
<comment type="catalytic activity">
    <reaction evidence="11">
        <text>cytidine(56) in tRNA + S-adenosyl-L-methionine = 2'-O-methylcytidine(56) in tRNA + S-adenosyl-L-homocysteine + H(+)</text>
        <dbReference type="Rhea" id="RHEA:42968"/>
        <dbReference type="Rhea" id="RHEA-COMP:10308"/>
        <dbReference type="Rhea" id="RHEA-COMP:10309"/>
        <dbReference type="ChEBI" id="CHEBI:15378"/>
        <dbReference type="ChEBI" id="CHEBI:57856"/>
        <dbReference type="ChEBI" id="CHEBI:59789"/>
        <dbReference type="ChEBI" id="CHEBI:74495"/>
        <dbReference type="ChEBI" id="CHEBI:82748"/>
        <dbReference type="EC" id="2.1.1.206"/>
    </reaction>
</comment>
<evidence type="ECO:0000256" key="7">
    <source>
        <dbReference type="ARBA" id="ARBA00022490"/>
    </source>
</evidence>
<evidence type="ECO:0000256" key="11">
    <source>
        <dbReference type="ARBA" id="ARBA00047792"/>
    </source>
</evidence>
<accession>T1AYP8</accession>